<keyword evidence="2" id="KW-1185">Reference proteome</keyword>
<proteinExistence type="predicted"/>
<accession>J0L9G5</accession>
<feature type="non-terminal residue" evidence="1">
    <location>
        <position position="1"/>
    </location>
</feature>
<gene>
    <name evidence="1" type="ORF">AURDEDRAFT_35428</name>
</gene>
<protein>
    <submittedName>
        <fullName evidence="1">Uncharacterized protein</fullName>
    </submittedName>
</protein>
<dbReference type="InParanoid" id="J0L9G5"/>
<reference evidence="2" key="1">
    <citation type="journal article" date="2012" name="Science">
        <title>The Paleozoic origin of enzymatic lignin decomposition reconstructed from 31 fungal genomes.</title>
        <authorList>
            <person name="Floudas D."/>
            <person name="Binder M."/>
            <person name="Riley R."/>
            <person name="Barry K."/>
            <person name="Blanchette R.A."/>
            <person name="Henrissat B."/>
            <person name="Martinez A.T."/>
            <person name="Otillar R."/>
            <person name="Spatafora J.W."/>
            <person name="Yadav J.S."/>
            <person name="Aerts A."/>
            <person name="Benoit I."/>
            <person name="Boyd A."/>
            <person name="Carlson A."/>
            <person name="Copeland A."/>
            <person name="Coutinho P.M."/>
            <person name="de Vries R.P."/>
            <person name="Ferreira P."/>
            <person name="Findley K."/>
            <person name="Foster B."/>
            <person name="Gaskell J."/>
            <person name="Glotzer D."/>
            <person name="Gorecki P."/>
            <person name="Heitman J."/>
            <person name="Hesse C."/>
            <person name="Hori C."/>
            <person name="Igarashi K."/>
            <person name="Jurgens J.A."/>
            <person name="Kallen N."/>
            <person name="Kersten P."/>
            <person name="Kohler A."/>
            <person name="Kuees U."/>
            <person name="Kumar T.K.A."/>
            <person name="Kuo A."/>
            <person name="LaButti K."/>
            <person name="Larrondo L.F."/>
            <person name="Lindquist E."/>
            <person name="Ling A."/>
            <person name="Lombard V."/>
            <person name="Lucas S."/>
            <person name="Lundell T."/>
            <person name="Martin R."/>
            <person name="McLaughlin D.J."/>
            <person name="Morgenstern I."/>
            <person name="Morin E."/>
            <person name="Murat C."/>
            <person name="Nagy L.G."/>
            <person name="Nolan M."/>
            <person name="Ohm R.A."/>
            <person name="Patyshakuliyeva A."/>
            <person name="Rokas A."/>
            <person name="Ruiz-Duenas F.J."/>
            <person name="Sabat G."/>
            <person name="Salamov A."/>
            <person name="Samejima M."/>
            <person name="Schmutz J."/>
            <person name="Slot J.C."/>
            <person name="St John F."/>
            <person name="Stenlid J."/>
            <person name="Sun H."/>
            <person name="Sun S."/>
            <person name="Syed K."/>
            <person name="Tsang A."/>
            <person name="Wiebenga A."/>
            <person name="Young D."/>
            <person name="Pisabarro A."/>
            <person name="Eastwood D.C."/>
            <person name="Martin F."/>
            <person name="Cullen D."/>
            <person name="Grigoriev I.V."/>
            <person name="Hibbett D.S."/>
        </authorList>
    </citation>
    <scope>NUCLEOTIDE SEQUENCE [LARGE SCALE GENOMIC DNA]</scope>
    <source>
        <strain evidence="2">TFB10046</strain>
    </source>
</reference>
<evidence type="ECO:0000313" key="1">
    <source>
        <dbReference type="EMBL" id="EJD32996.1"/>
    </source>
</evidence>
<evidence type="ECO:0000313" key="2">
    <source>
        <dbReference type="Proteomes" id="UP000006514"/>
    </source>
</evidence>
<dbReference type="Proteomes" id="UP000006514">
    <property type="component" value="Unassembled WGS sequence"/>
</dbReference>
<dbReference type="Pfam" id="PF18759">
    <property type="entry name" value="Plavaka"/>
    <property type="match status" value="1"/>
</dbReference>
<dbReference type="EMBL" id="JH688504">
    <property type="protein sequence ID" value="EJD32996.1"/>
    <property type="molecule type" value="Genomic_DNA"/>
</dbReference>
<dbReference type="AlphaFoldDB" id="J0L9G5"/>
<dbReference type="KEGG" id="adl:AURDEDRAFT_35428"/>
<dbReference type="OrthoDB" id="2688393at2759"/>
<organism evidence="1 2">
    <name type="scientific">Auricularia subglabra (strain TFB-10046 / SS5)</name>
    <name type="common">White-rot fungus</name>
    <name type="synonym">Auricularia delicata (strain TFB10046)</name>
    <dbReference type="NCBI Taxonomy" id="717982"/>
    <lineage>
        <taxon>Eukaryota</taxon>
        <taxon>Fungi</taxon>
        <taxon>Dikarya</taxon>
        <taxon>Basidiomycota</taxon>
        <taxon>Agaricomycotina</taxon>
        <taxon>Agaricomycetes</taxon>
        <taxon>Auriculariales</taxon>
        <taxon>Auriculariaceae</taxon>
        <taxon>Auricularia</taxon>
    </lineage>
</organism>
<feature type="non-terminal residue" evidence="1">
    <location>
        <position position="136"/>
    </location>
</feature>
<sequence length="136" mass="15794">LRASRAHHERDGMPEYPFANSADWSLAKFLVMSGLSKAKIDEFLKLPWLGAGHRPSFSSASELYTLIAELPSGPRWRHKRIVMEEAPNETLDLYYRDPVECLQYLEQKPAFRGHQVFAPEEQYTDAEMTTREYNEM</sequence>
<dbReference type="InterPro" id="IPR041078">
    <property type="entry name" value="Plavaka"/>
</dbReference>
<name>J0L9G5_AURST</name>